<protein>
    <submittedName>
        <fullName evidence="2">Uncharacterized protein</fullName>
    </submittedName>
</protein>
<evidence type="ECO:0000313" key="3">
    <source>
        <dbReference type="Proteomes" id="UP000299102"/>
    </source>
</evidence>
<dbReference type="AlphaFoldDB" id="A0A4C1SFQ0"/>
<accession>A0A4C1SFQ0</accession>
<name>A0A4C1SFQ0_EUMVA</name>
<feature type="region of interest" description="Disordered" evidence="1">
    <location>
        <begin position="37"/>
        <end position="59"/>
    </location>
</feature>
<proteinExistence type="predicted"/>
<organism evidence="2 3">
    <name type="scientific">Eumeta variegata</name>
    <name type="common">Bagworm moth</name>
    <name type="synonym">Eumeta japonica</name>
    <dbReference type="NCBI Taxonomy" id="151549"/>
    <lineage>
        <taxon>Eukaryota</taxon>
        <taxon>Metazoa</taxon>
        <taxon>Ecdysozoa</taxon>
        <taxon>Arthropoda</taxon>
        <taxon>Hexapoda</taxon>
        <taxon>Insecta</taxon>
        <taxon>Pterygota</taxon>
        <taxon>Neoptera</taxon>
        <taxon>Endopterygota</taxon>
        <taxon>Lepidoptera</taxon>
        <taxon>Glossata</taxon>
        <taxon>Ditrysia</taxon>
        <taxon>Tineoidea</taxon>
        <taxon>Psychidae</taxon>
        <taxon>Oiketicinae</taxon>
        <taxon>Eumeta</taxon>
    </lineage>
</organism>
<sequence length="111" mass="12555">MFYATLLPYIKKSLSSSDGAEKKHNFSYISRLQTELSKRAKRTHGAPKKNRSSILSTGGPWRSHDLLTTLYKHIERGMYTQKFGCRGSPGDFTRRTRGRPSGPGGLRPRDI</sequence>
<dbReference type="Proteomes" id="UP000299102">
    <property type="component" value="Unassembled WGS sequence"/>
</dbReference>
<keyword evidence="3" id="KW-1185">Reference proteome</keyword>
<comment type="caution">
    <text evidence="2">The sequence shown here is derived from an EMBL/GenBank/DDBJ whole genome shotgun (WGS) entry which is preliminary data.</text>
</comment>
<gene>
    <name evidence="2" type="ORF">EVAR_2238_1</name>
</gene>
<evidence type="ECO:0000256" key="1">
    <source>
        <dbReference type="SAM" id="MobiDB-lite"/>
    </source>
</evidence>
<reference evidence="2 3" key="1">
    <citation type="journal article" date="2019" name="Commun. Biol.">
        <title>The bagworm genome reveals a unique fibroin gene that provides high tensile strength.</title>
        <authorList>
            <person name="Kono N."/>
            <person name="Nakamura H."/>
            <person name="Ohtoshi R."/>
            <person name="Tomita M."/>
            <person name="Numata K."/>
            <person name="Arakawa K."/>
        </authorList>
    </citation>
    <scope>NUCLEOTIDE SEQUENCE [LARGE SCALE GENOMIC DNA]</scope>
</reference>
<evidence type="ECO:0000313" key="2">
    <source>
        <dbReference type="EMBL" id="GBP00915.1"/>
    </source>
</evidence>
<feature type="region of interest" description="Disordered" evidence="1">
    <location>
        <begin position="85"/>
        <end position="111"/>
    </location>
</feature>
<feature type="compositionally biased region" description="Basic residues" evidence="1">
    <location>
        <begin position="39"/>
        <end position="51"/>
    </location>
</feature>
<dbReference type="EMBL" id="BGZK01000007">
    <property type="protein sequence ID" value="GBP00915.1"/>
    <property type="molecule type" value="Genomic_DNA"/>
</dbReference>